<name>A0A175RA02_9HYPH</name>
<dbReference type="RefSeq" id="WP_058634631.1">
    <property type="nucleotide sequence ID" value="NZ_LDPZ01000017.1"/>
</dbReference>
<reference evidence="1 2" key="1">
    <citation type="journal article" date="2016" name="Front. Microbiol.">
        <title>Genomic Resource of Rice Seed Associated Bacteria.</title>
        <authorList>
            <person name="Midha S."/>
            <person name="Bansal K."/>
            <person name="Sharma S."/>
            <person name="Kumar N."/>
            <person name="Patil P.P."/>
            <person name="Chaudhry V."/>
            <person name="Patil P.B."/>
        </authorList>
    </citation>
    <scope>NUCLEOTIDE SEQUENCE [LARGE SCALE GENOMIC DNA]</scope>
    <source>
        <strain evidence="1 2">NS226</strain>
    </source>
</reference>
<dbReference type="EMBL" id="LDPZ01000017">
    <property type="protein sequence ID" value="KTQ96148.1"/>
    <property type="molecule type" value="Genomic_DNA"/>
</dbReference>
<protein>
    <recommendedName>
        <fullName evidence="3">Glycosyltransferase 2-like domain-containing protein</fullName>
    </recommendedName>
</protein>
<evidence type="ECO:0000313" key="2">
    <source>
        <dbReference type="Proteomes" id="UP000078272"/>
    </source>
</evidence>
<evidence type="ECO:0000313" key="1">
    <source>
        <dbReference type="EMBL" id="KTQ96148.1"/>
    </source>
</evidence>
<dbReference type="Proteomes" id="UP000078272">
    <property type="component" value="Unassembled WGS sequence"/>
</dbReference>
<comment type="caution">
    <text evidence="1">The sequence shown here is derived from an EMBL/GenBank/DDBJ whole genome shotgun (WGS) entry which is preliminary data.</text>
</comment>
<dbReference type="AlphaFoldDB" id="A0A175RA02"/>
<sequence length="327" mass="35463">MAGKRHSEHRAGVSRCFLCGARLWDAAGRDLSWGERVRPFAFACGSCGLLVDDPAAGAPSRAHLGRALKPGLIACEPDAPYGFDAYTLRSAATLHGLWAEPMGEAQAEALRQPHSPLPGAAHLRALTDGPSAPISLAILCRVAERDAALGLAEAARLWCDDVMILLDGEGAGEDRPGLSLRHRPLAGHFAAQRNAAQDMARHDWVLQLDADETLEEGVAEVLPYLVGAVGPDVVSIGLRRANRVDGVLADLYPDTQYRLNRRSVRYENPVHERPARPWQRSLLFLGGGIGHHLGRAHVEARSHRYEAMTPGGGRLFEESELLRPYEA</sequence>
<dbReference type="PATRIC" id="fig|401562.3.peg.1077"/>
<dbReference type="SUPFAM" id="SSF53448">
    <property type="entry name" value="Nucleotide-diphospho-sugar transferases"/>
    <property type="match status" value="1"/>
</dbReference>
<dbReference type="STRING" id="401562.NS365_09380"/>
<evidence type="ECO:0008006" key="3">
    <source>
        <dbReference type="Google" id="ProtNLM"/>
    </source>
</evidence>
<organism evidence="1 2">
    <name type="scientific">Aureimonas ureilytica</name>
    <dbReference type="NCBI Taxonomy" id="401562"/>
    <lineage>
        <taxon>Bacteria</taxon>
        <taxon>Pseudomonadati</taxon>
        <taxon>Pseudomonadota</taxon>
        <taxon>Alphaproteobacteria</taxon>
        <taxon>Hyphomicrobiales</taxon>
        <taxon>Aurantimonadaceae</taxon>
        <taxon>Aureimonas</taxon>
    </lineage>
</organism>
<gene>
    <name evidence="1" type="ORF">NS226_08525</name>
</gene>
<accession>A0A175RA02</accession>
<proteinExistence type="predicted"/>
<dbReference type="InterPro" id="IPR029044">
    <property type="entry name" value="Nucleotide-diphossugar_trans"/>
</dbReference>
<dbReference type="OrthoDB" id="7549339at2"/>